<keyword evidence="2" id="KW-0813">Transport</keyword>
<feature type="transmembrane region" description="Helical" evidence="7">
    <location>
        <begin position="399"/>
        <end position="416"/>
    </location>
</feature>
<dbReference type="InterPro" id="IPR002293">
    <property type="entry name" value="AA/rel_permease1"/>
</dbReference>
<dbReference type="EMBL" id="CP002344">
    <property type="protein sequence ID" value="ADU51996.1"/>
    <property type="molecule type" value="Genomic_DNA"/>
</dbReference>
<dbReference type="HOGENOM" id="CLU_007946_15_12_9"/>
<keyword evidence="3" id="KW-1003">Cell membrane</keyword>
<feature type="transmembrane region" description="Helical" evidence="7">
    <location>
        <begin position="230"/>
        <end position="252"/>
    </location>
</feature>
<comment type="subcellular location">
    <subcellularLocation>
        <location evidence="1">Cell membrane</location>
        <topology evidence="1">Multi-pass membrane protein</topology>
    </subcellularLocation>
</comment>
<evidence type="ECO:0000256" key="3">
    <source>
        <dbReference type="ARBA" id="ARBA00022475"/>
    </source>
</evidence>
<evidence type="ECO:0000256" key="5">
    <source>
        <dbReference type="ARBA" id="ARBA00022989"/>
    </source>
</evidence>
<name>E6SIQ2_THEM7</name>
<dbReference type="PIRSF" id="PIRSF006060">
    <property type="entry name" value="AA_transporter"/>
    <property type="match status" value="1"/>
</dbReference>
<dbReference type="PANTHER" id="PTHR42770:SF12">
    <property type="entry name" value="AMINO ACID TRANSPORTER"/>
    <property type="match status" value="1"/>
</dbReference>
<dbReference type="Proteomes" id="UP000008915">
    <property type="component" value="Chromosome"/>
</dbReference>
<evidence type="ECO:0000256" key="2">
    <source>
        <dbReference type="ARBA" id="ARBA00022448"/>
    </source>
</evidence>
<keyword evidence="6 7" id="KW-0472">Membrane</keyword>
<dbReference type="InterPro" id="IPR004840">
    <property type="entry name" value="Amino_acid_permease_CS"/>
</dbReference>
<feature type="transmembrane region" description="Helical" evidence="7">
    <location>
        <begin position="51"/>
        <end position="71"/>
    </location>
</feature>
<feature type="transmembrane region" description="Helical" evidence="7">
    <location>
        <begin position="20"/>
        <end position="39"/>
    </location>
</feature>
<feature type="transmembrane region" description="Helical" evidence="7">
    <location>
        <begin position="198"/>
        <end position="218"/>
    </location>
</feature>
<reference evidence="9" key="2">
    <citation type="journal article" date="2010" name="Stand. Genomic Sci.">
        <title>Complete genome sequence of Thermaerobacter marianensis type strain (7p75aT).</title>
        <authorList>
            <person name="Han C."/>
            <person name="Gu W."/>
            <person name="Zhang X."/>
            <person name="Lapidus A."/>
            <person name="Nolan M."/>
            <person name="Copeland A."/>
            <person name="Lucas S."/>
            <person name="Glavina Del Rio T."/>
            <person name="Tice H."/>
            <person name="Cheng J."/>
            <person name="Tapia R."/>
            <person name="Goodwin L."/>
            <person name="Pitluck S."/>
            <person name="Pagani I."/>
            <person name="Ivanova N."/>
            <person name="Mavromatis K."/>
            <person name="Mikhailova N."/>
            <person name="Pati A."/>
            <person name="Chen A."/>
            <person name="Palaniappan K."/>
            <person name="Land M."/>
            <person name="Hauser L."/>
            <person name="Chang Y."/>
            <person name="Jeffries C."/>
            <person name="Schneider S."/>
            <person name="Rohde M."/>
            <person name="Goker M."/>
            <person name="Pukall R."/>
            <person name="Woyke T."/>
            <person name="Bristow J."/>
            <person name="Eisen J."/>
            <person name="Markowitz V."/>
            <person name="Hugenholtz P."/>
            <person name="Kyrpides N."/>
            <person name="Klenk H."/>
            <person name="Detter J."/>
        </authorList>
    </citation>
    <scope>NUCLEOTIDE SEQUENCE [LARGE SCALE GENOMIC DNA]</scope>
    <source>
        <strain evidence="9">ATCC 700841 / DSM 12885 / JCM 10246 / 7p75a</strain>
    </source>
</reference>
<keyword evidence="5 7" id="KW-1133">Transmembrane helix</keyword>
<evidence type="ECO:0000313" key="9">
    <source>
        <dbReference type="Proteomes" id="UP000008915"/>
    </source>
</evidence>
<dbReference type="GO" id="GO:0022857">
    <property type="term" value="F:transmembrane transporter activity"/>
    <property type="evidence" value="ECO:0007669"/>
    <property type="project" value="InterPro"/>
</dbReference>
<dbReference type="AlphaFoldDB" id="E6SIQ2"/>
<keyword evidence="9" id="KW-1185">Reference proteome</keyword>
<dbReference type="OrthoDB" id="178667at2"/>
<feature type="transmembrane region" description="Helical" evidence="7">
    <location>
        <begin position="329"/>
        <end position="347"/>
    </location>
</feature>
<dbReference type="Gene3D" id="1.20.1740.10">
    <property type="entry name" value="Amino acid/polyamine transporter I"/>
    <property type="match status" value="1"/>
</dbReference>
<dbReference type="PANTHER" id="PTHR42770">
    <property type="entry name" value="AMINO ACID TRANSPORTER-RELATED"/>
    <property type="match status" value="1"/>
</dbReference>
<feature type="transmembrane region" description="Helical" evidence="7">
    <location>
        <begin position="422"/>
        <end position="440"/>
    </location>
</feature>
<evidence type="ECO:0000313" key="8">
    <source>
        <dbReference type="EMBL" id="ADU51996.1"/>
    </source>
</evidence>
<evidence type="ECO:0000256" key="1">
    <source>
        <dbReference type="ARBA" id="ARBA00004651"/>
    </source>
</evidence>
<feature type="transmembrane region" description="Helical" evidence="7">
    <location>
        <begin position="160"/>
        <end position="178"/>
    </location>
</feature>
<dbReference type="Pfam" id="PF13520">
    <property type="entry name" value="AA_permease_2"/>
    <property type="match status" value="1"/>
</dbReference>
<dbReference type="RefSeq" id="WP_013496297.1">
    <property type="nucleotide sequence ID" value="NC_014831.1"/>
</dbReference>
<gene>
    <name evidence="8" type="ordered locus">Tmar_1909</name>
</gene>
<dbReference type="STRING" id="644966.Tmar_1909"/>
<reference evidence="8 9" key="1">
    <citation type="journal article" date="2010" name="Stand. Genomic Sci.">
        <title>Complete genome sequence of Thermaerobacter marianensis type strain (7p75a).</title>
        <authorList>
            <person name="Han C."/>
            <person name="Gu W."/>
            <person name="Zhang X."/>
            <person name="Lapidus A."/>
            <person name="Nolan M."/>
            <person name="Copeland A."/>
            <person name="Lucas S."/>
            <person name="Del Rio T.G."/>
            <person name="Tice H."/>
            <person name="Cheng J.F."/>
            <person name="Tapia R."/>
            <person name="Goodwin L."/>
            <person name="Pitluck S."/>
            <person name="Pagani I."/>
            <person name="Ivanova N."/>
            <person name="Mavromatis K."/>
            <person name="Mikhailova N."/>
            <person name="Pati A."/>
            <person name="Chen A."/>
            <person name="Palaniappan K."/>
            <person name="Land M."/>
            <person name="Hauser L."/>
            <person name="Chang Y.J."/>
            <person name="Jeffries C.D."/>
            <person name="Schneider S."/>
            <person name="Rohde M."/>
            <person name="Goker M."/>
            <person name="Pukall R."/>
            <person name="Woyke T."/>
            <person name="Bristow J."/>
            <person name="Eisen J.A."/>
            <person name="Markowitz V."/>
            <person name="Hugenholtz P."/>
            <person name="Kyrpides N.C."/>
            <person name="Klenk H.P."/>
            <person name="Detter J.C."/>
        </authorList>
    </citation>
    <scope>NUCLEOTIDE SEQUENCE [LARGE SCALE GENOMIC DNA]</scope>
    <source>
        <strain evidence="9">ATCC 700841 / DSM 12885 / JCM 10246 / 7p75a</strain>
    </source>
</reference>
<feature type="transmembrane region" description="Helical" evidence="7">
    <location>
        <begin position="132"/>
        <end position="153"/>
    </location>
</feature>
<dbReference type="KEGG" id="tmr:Tmar_1909"/>
<dbReference type="InterPro" id="IPR050367">
    <property type="entry name" value="APC_superfamily"/>
</dbReference>
<keyword evidence="4 7" id="KW-0812">Transmembrane</keyword>
<evidence type="ECO:0000256" key="7">
    <source>
        <dbReference type="SAM" id="Phobius"/>
    </source>
</evidence>
<sequence>MAGLPPEPLQVEPLRNLRFWHIWALGVGAVIGDGIFLLIGQGIATAGPSSILAYVVAGLFQMFLMIALAELAVGMPHAGAMDVWVRRFMGRWWGFCAGFTFALGWLIAGGSVGLAMGRITTYFTPGLQSDGWAVFFGILFTTIFAVLNVYGSAIAARTQLYLVMALTAIMLVFGLVGIKDVNPALYSPWLPNGWSGFWAAIPLGTYAYLGAVTLTTAGSECERPVDLARALIWSSLTFLVLYTLAHAVVVGIVPWNEVTMDVSPFTRAAEVLFGPVGGIILNLAAWLAAATCVHMGTLYATSRVFWAQAREGLLPGFFGYLHPRYRTPVWGIAFIWLVSSLLIVLGVKNPDLIYVHLSLQLVLAWSVSWLLAVIAAVLYRARAPQEVAALPWRQPAYPLFPLLGVLGIAVVVYGTFVGTPQAPLYGAIWLVALYLYYRFYVQRSRGVPSRPPATAGN</sequence>
<dbReference type="GO" id="GO:0006865">
    <property type="term" value="P:amino acid transport"/>
    <property type="evidence" value="ECO:0007669"/>
    <property type="project" value="InterPro"/>
</dbReference>
<feature type="transmembrane region" description="Helical" evidence="7">
    <location>
        <begin position="272"/>
        <end position="293"/>
    </location>
</feature>
<protein>
    <submittedName>
        <fullName evidence="8">Amino acid permease-associated region</fullName>
    </submittedName>
</protein>
<evidence type="ECO:0000256" key="6">
    <source>
        <dbReference type="ARBA" id="ARBA00023136"/>
    </source>
</evidence>
<organism evidence="8 9">
    <name type="scientific">Thermaerobacter marianensis (strain ATCC 700841 / DSM 12885 / JCM 10246 / 7p75a)</name>
    <dbReference type="NCBI Taxonomy" id="644966"/>
    <lineage>
        <taxon>Bacteria</taxon>
        <taxon>Bacillati</taxon>
        <taxon>Bacillota</taxon>
        <taxon>Clostridia</taxon>
        <taxon>Eubacteriales</taxon>
        <taxon>Clostridiales Family XVII. Incertae Sedis</taxon>
        <taxon>Thermaerobacter</taxon>
    </lineage>
</organism>
<feature type="transmembrane region" description="Helical" evidence="7">
    <location>
        <begin position="92"/>
        <end position="112"/>
    </location>
</feature>
<proteinExistence type="predicted"/>
<dbReference type="eggNOG" id="COG1113">
    <property type="taxonomic scope" value="Bacteria"/>
</dbReference>
<feature type="transmembrane region" description="Helical" evidence="7">
    <location>
        <begin position="353"/>
        <end position="379"/>
    </location>
</feature>
<dbReference type="PROSITE" id="PS00218">
    <property type="entry name" value="AMINO_ACID_PERMEASE_1"/>
    <property type="match status" value="1"/>
</dbReference>
<dbReference type="GO" id="GO:0005886">
    <property type="term" value="C:plasma membrane"/>
    <property type="evidence" value="ECO:0007669"/>
    <property type="project" value="UniProtKB-SubCell"/>
</dbReference>
<evidence type="ECO:0000256" key="4">
    <source>
        <dbReference type="ARBA" id="ARBA00022692"/>
    </source>
</evidence>
<accession>E6SIQ2</accession>